<evidence type="ECO:0000256" key="2">
    <source>
        <dbReference type="ARBA" id="ARBA00022448"/>
    </source>
</evidence>
<protein>
    <submittedName>
        <fullName evidence="6">Uncharacterized protein</fullName>
    </submittedName>
</protein>
<evidence type="ECO:0000256" key="3">
    <source>
        <dbReference type="ARBA" id="ARBA00022692"/>
    </source>
</evidence>
<dbReference type="Gene3D" id="1.20.1250.20">
    <property type="entry name" value="MFS general substrate transporter like domains"/>
    <property type="match status" value="1"/>
</dbReference>
<evidence type="ECO:0000313" key="6">
    <source>
        <dbReference type="EnsemblMetazoa" id="AALB007381-PA"/>
    </source>
</evidence>
<accession>A0A182FLH2</accession>
<dbReference type="PANTHER" id="PTHR19432">
    <property type="entry name" value="SUGAR TRANSPORTER"/>
    <property type="match status" value="1"/>
</dbReference>
<name>A0A182FLH2_ANOAL</name>
<keyword evidence="2" id="KW-0813">Transport</keyword>
<comment type="subcellular location">
    <subcellularLocation>
        <location evidence="1">Membrane</location>
        <topology evidence="1">Multi-pass membrane protein</topology>
    </subcellularLocation>
</comment>
<evidence type="ECO:0000256" key="5">
    <source>
        <dbReference type="ARBA" id="ARBA00023136"/>
    </source>
</evidence>
<reference evidence="6" key="2">
    <citation type="submission" date="2022-08" db="UniProtKB">
        <authorList>
            <consortium name="EnsemblMetazoa"/>
        </authorList>
    </citation>
    <scope>IDENTIFICATION</scope>
    <source>
        <strain evidence="6">STECLA/ALBI9_A</strain>
    </source>
</reference>
<keyword evidence="7" id="KW-1185">Reference proteome</keyword>
<sequence>MLGSAIGAIDWSALPVGIDAASNETNVFLATWIVMLVCLVSTLTSFREIPLPVLEKGEMLRPVTYREVDNNLNRQQQEDYPSIPYEETEQLQCYQLMHSIIHMPLAMKKLYFTHLLSVMSHMNFYLFLTDFVATEVFHGNAKAPKESAELKLYEAGVRYGCLGMILFATFVALYSLVIKRLIERFGSRTMYLAAFMLHCLSMLTLGFVHHRAMVMISCGIGGILYSTINSIPYLLLSHYHSKNALLIALVVGIIIDAVGTCTVTLYIASGCAFLAIISATSITYLGL</sequence>
<dbReference type="EnsemblMetazoa" id="AALB007381-RA">
    <property type="protein sequence ID" value="AALB007381-PA"/>
    <property type="gene ID" value="AALB007381"/>
</dbReference>
<evidence type="ECO:0000313" key="7">
    <source>
        <dbReference type="Proteomes" id="UP000069272"/>
    </source>
</evidence>
<reference evidence="6 7" key="1">
    <citation type="journal article" date="2017" name="G3 (Bethesda)">
        <title>The Physical Genome Mapping of Anopheles albimanus Corrected Scaffold Misassemblies and Identified Interarm Rearrangements in Genus Anopheles.</title>
        <authorList>
            <person name="Artemov G.N."/>
            <person name="Peery A.N."/>
            <person name="Jiang X."/>
            <person name="Tu Z."/>
            <person name="Stegniy V.N."/>
            <person name="Sharakhova M.V."/>
            <person name="Sharakhov I.V."/>
        </authorList>
    </citation>
    <scope>NUCLEOTIDE SEQUENCE [LARGE SCALE GENOMIC DNA]</scope>
    <source>
        <strain evidence="6 7">ALBI9_A</strain>
    </source>
</reference>
<dbReference type="VEuPathDB" id="VectorBase:AALB20_030768"/>
<dbReference type="PANTHER" id="PTHR19432:SF35">
    <property type="entry name" value="SOLUTE CARRIER FAMILY 45 MEMBER 3 ISOFORM X1"/>
    <property type="match status" value="1"/>
</dbReference>
<keyword evidence="5" id="KW-0472">Membrane</keyword>
<evidence type="ECO:0000256" key="4">
    <source>
        <dbReference type="ARBA" id="ARBA00022989"/>
    </source>
</evidence>
<dbReference type="GO" id="GO:0008506">
    <property type="term" value="F:sucrose:proton symporter activity"/>
    <property type="evidence" value="ECO:0007669"/>
    <property type="project" value="TreeGrafter"/>
</dbReference>
<keyword evidence="3" id="KW-0812">Transmembrane</keyword>
<keyword evidence="4" id="KW-1133">Transmembrane helix</keyword>
<dbReference type="InterPro" id="IPR036259">
    <property type="entry name" value="MFS_trans_sf"/>
</dbReference>
<dbReference type="SUPFAM" id="SSF103473">
    <property type="entry name" value="MFS general substrate transporter"/>
    <property type="match status" value="1"/>
</dbReference>
<dbReference type="Proteomes" id="UP000069272">
    <property type="component" value="Chromosome 3R"/>
</dbReference>
<proteinExistence type="predicted"/>
<dbReference type="VEuPathDB" id="VectorBase:AALB007381"/>
<evidence type="ECO:0000256" key="1">
    <source>
        <dbReference type="ARBA" id="ARBA00004141"/>
    </source>
</evidence>
<dbReference type="AlphaFoldDB" id="A0A182FLH2"/>
<organism evidence="6 7">
    <name type="scientific">Anopheles albimanus</name>
    <name type="common">New world malaria mosquito</name>
    <dbReference type="NCBI Taxonomy" id="7167"/>
    <lineage>
        <taxon>Eukaryota</taxon>
        <taxon>Metazoa</taxon>
        <taxon>Ecdysozoa</taxon>
        <taxon>Arthropoda</taxon>
        <taxon>Hexapoda</taxon>
        <taxon>Insecta</taxon>
        <taxon>Pterygota</taxon>
        <taxon>Neoptera</taxon>
        <taxon>Endopterygota</taxon>
        <taxon>Diptera</taxon>
        <taxon>Nematocera</taxon>
        <taxon>Culicoidea</taxon>
        <taxon>Culicidae</taxon>
        <taxon>Anophelinae</taxon>
        <taxon>Anopheles</taxon>
    </lineage>
</organism>
<dbReference type="GO" id="GO:0016020">
    <property type="term" value="C:membrane"/>
    <property type="evidence" value="ECO:0007669"/>
    <property type="project" value="UniProtKB-SubCell"/>
</dbReference>